<dbReference type="Gene3D" id="3.10.180.10">
    <property type="entry name" value="2,3-Dihydroxybiphenyl 1,2-Dioxygenase, domain 1"/>
    <property type="match status" value="1"/>
</dbReference>
<proteinExistence type="predicted"/>
<evidence type="ECO:0000259" key="1">
    <source>
        <dbReference type="PROSITE" id="PS51819"/>
    </source>
</evidence>
<sequence>MTDTTTTPVRQLRLVVEAEDFEAALTFYRDVLGLPQRAAFEGDGDARVAILDAGAATLELANPAQVRMIDGIEAEGTRSARLRVAFEVDDAEARTGELVAGGAELVASPRQTPWRSLNSRLNGPAGLQLTLFEELDSPGG</sequence>
<accession>A0ABT1JRM9</accession>
<dbReference type="EMBL" id="AUBJ02000001">
    <property type="protein sequence ID" value="MCP2334316.1"/>
    <property type="molecule type" value="Genomic_DNA"/>
</dbReference>
<dbReference type="SUPFAM" id="SSF54593">
    <property type="entry name" value="Glyoxalase/Bleomycin resistance protein/Dihydroxybiphenyl dioxygenase"/>
    <property type="match status" value="1"/>
</dbReference>
<evidence type="ECO:0000313" key="3">
    <source>
        <dbReference type="Proteomes" id="UP000791080"/>
    </source>
</evidence>
<protein>
    <submittedName>
        <fullName evidence="2">Conserved protein PhnB, glyoxalase superfamily</fullName>
    </submittedName>
</protein>
<dbReference type="Proteomes" id="UP000791080">
    <property type="component" value="Unassembled WGS sequence"/>
</dbReference>
<feature type="domain" description="VOC" evidence="1">
    <location>
        <begin position="10"/>
        <end position="134"/>
    </location>
</feature>
<dbReference type="InterPro" id="IPR029068">
    <property type="entry name" value="Glyas_Bleomycin-R_OHBP_Dase"/>
</dbReference>
<name>A0ABT1JRM9_ACTCY</name>
<dbReference type="PROSITE" id="PS51819">
    <property type="entry name" value="VOC"/>
    <property type="match status" value="1"/>
</dbReference>
<dbReference type="RefSeq" id="WP_026419884.1">
    <property type="nucleotide sequence ID" value="NZ_AUBJ02000001.1"/>
</dbReference>
<dbReference type="InterPro" id="IPR037523">
    <property type="entry name" value="VOC_core"/>
</dbReference>
<dbReference type="Pfam" id="PF00903">
    <property type="entry name" value="Glyoxalase"/>
    <property type="match status" value="1"/>
</dbReference>
<evidence type="ECO:0000313" key="2">
    <source>
        <dbReference type="EMBL" id="MCP2334316.1"/>
    </source>
</evidence>
<reference evidence="2 3" key="2">
    <citation type="submission" date="2022-06" db="EMBL/GenBank/DDBJ databases">
        <title>Genomic Encyclopedia of Type Strains, Phase I: the one thousand microbial genomes (KMG-I) project.</title>
        <authorList>
            <person name="Kyrpides N."/>
        </authorList>
    </citation>
    <scope>NUCLEOTIDE SEQUENCE [LARGE SCALE GENOMIC DNA]</scope>
    <source>
        <strain evidence="2 3">DSM 43889</strain>
    </source>
</reference>
<organism evidence="2 3">
    <name type="scientific">Actinoalloteichus caeruleus DSM 43889</name>
    <dbReference type="NCBI Taxonomy" id="1120930"/>
    <lineage>
        <taxon>Bacteria</taxon>
        <taxon>Bacillati</taxon>
        <taxon>Actinomycetota</taxon>
        <taxon>Actinomycetes</taxon>
        <taxon>Pseudonocardiales</taxon>
        <taxon>Pseudonocardiaceae</taxon>
        <taxon>Actinoalloteichus</taxon>
        <taxon>Actinoalloteichus cyanogriseus</taxon>
    </lineage>
</organism>
<gene>
    <name evidence="2" type="ORF">G443_004586</name>
</gene>
<comment type="caution">
    <text evidence="2">The sequence shown here is derived from an EMBL/GenBank/DDBJ whole genome shotgun (WGS) entry which is preliminary data.</text>
</comment>
<reference evidence="2 3" key="1">
    <citation type="submission" date="2013-07" db="EMBL/GenBank/DDBJ databases">
        <authorList>
            <consortium name="DOE Joint Genome Institute"/>
            <person name="Reeve W."/>
            <person name="Huntemann M."/>
            <person name="Han J."/>
            <person name="Chen A."/>
            <person name="Kyrpides N."/>
            <person name="Mavromatis K."/>
            <person name="Markowitz V."/>
            <person name="Palaniappan K."/>
            <person name="Ivanova N."/>
            <person name="Schaumberg A."/>
            <person name="Pati A."/>
            <person name="Liolios K."/>
            <person name="Nordberg H.P."/>
            <person name="Cantor M.N."/>
            <person name="Hua S.X."/>
            <person name="Woyke T."/>
        </authorList>
    </citation>
    <scope>NUCLEOTIDE SEQUENCE [LARGE SCALE GENOMIC DNA]</scope>
    <source>
        <strain evidence="2 3">DSM 43889</strain>
    </source>
</reference>
<keyword evidence="3" id="KW-1185">Reference proteome</keyword>
<dbReference type="InterPro" id="IPR004360">
    <property type="entry name" value="Glyas_Fos-R_dOase_dom"/>
</dbReference>